<keyword evidence="7 8" id="KW-0998">Cell outer membrane</keyword>
<dbReference type="Pfam" id="PF00593">
    <property type="entry name" value="TonB_dep_Rec_b-barrel"/>
    <property type="match status" value="1"/>
</dbReference>
<evidence type="ECO:0000256" key="3">
    <source>
        <dbReference type="ARBA" id="ARBA00022452"/>
    </source>
</evidence>
<evidence type="ECO:0000256" key="7">
    <source>
        <dbReference type="ARBA" id="ARBA00023237"/>
    </source>
</evidence>
<dbReference type="InterPro" id="IPR008969">
    <property type="entry name" value="CarboxyPept-like_regulatory"/>
</dbReference>
<dbReference type="Proteomes" id="UP000199532">
    <property type="component" value="Unassembled WGS sequence"/>
</dbReference>
<evidence type="ECO:0000259" key="11">
    <source>
        <dbReference type="Pfam" id="PF00593"/>
    </source>
</evidence>
<evidence type="ECO:0000256" key="8">
    <source>
        <dbReference type="PROSITE-ProRule" id="PRU01360"/>
    </source>
</evidence>
<dbReference type="RefSeq" id="WP_090334836.1">
    <property type="nucleotide sequence ID" value="NZ_FNXY01000003.1"/>
</dbReference>
<accession>A0A1H6SUX6</accession>
<sequence length="865" mass="94456">MTKSYLSLFLVLLSLSAFAQKFKVSGKITDANGEPLIGASVIEKGTNNGTTADGSGVYTLSVGYSGATLIVTYVGYNKIEKEINGQEIQNFTLEDATLLSQVTVVGSRNMNRSSTDTPAPIDVINIQEVTTKQGQLDVNQLLQFAAPSFNSNRQTGSDGADHVDPASLRGLGPDQTLVLINGKRRHQSALVNLFGSRGRGNTGTDLNAIPAAAIERIEILRDGAAAQYGSDAIAGVINIVLKETVSQLTANVNAGMYKAKYRFDDKNFDGQNYNVNLNYGLKIAKTGFLNVTADYNFRDHTNRANTSPLDEISRRQYGDPQMKNAAIYYNAKIPVRKNFQVYSFGGHNTRTGDAYAWTRFADDVKNIPSIYPNGFDPIIASKITDNAATVGVRGVWKQWDIDLSNTYGFNKFDFSVKNSLNTSLGAQSQTSFEAGGFQLGQNVTNLNFTRFYKSVLSGLNIAFGGEYRTERYKIFAGEEASYTTYDQNFAGGSQGFPGFSPADITNRSRSNFGAYLDVEADLTKKLLVDAAVRFENYSDFGSTLNGKLGARYKITDDIAVRGSVSTGFRAPSLAQKYFNSTFTNFVNGQAVQVLLANNNSAVTKALGIPELKQETSQNASLGVTVTPKGSALSVTVDGYYVKVKDRVVLTGQFSDEDEAIGPLLKSLNVGQAQFFTNALSYTTTKGIDVIVAHSTALGRGRFSTTLAANFNWMKLGPINTSPALIGKEDTYFNQRERSFVLASAPPSKINLTFDYTVSKLSLMVRFVRFGEIKLTNWNYGSINEETNQEYTEAEYTDIYKPKIQTDVTANYKFSKNISLSIGGSNILNVYPNMSKPYLTESGGAWDPVQMGSNGAFLFTRIGFKF</sequence>
<dbReference type="EMBL" id="FNXY01000003">
    <property type="protein sequence ID" value="SEI70676.1"/>
    <property type="molecule type" value="Genomic_DNA"/>
</dbReference>
<feature type="chain" id="PRO_5011760151" evidence="10">
    <location>
        <begin position="20"/>
        <end position="865"/>
    </location>
</feature>
<reference evidence="13 14" key="1">
    <citation type="submission" date="2016-10" db="EMBL/GenBank/DDBJ databases">
        <authorList>
            <person name="de Groot N.N."/>
        </authorList>
    </citation>
    <scope>NUCLEOTIDE SEQUENCE [LARGE SCALE GENOMIC DNA]</scope>
    <source>
        <strain evidence="13 14">DSM 19938</strain>
    </source>
</reference>
<dbReference type="AlphaFoldDB" id="A0A1H6SUX6"/>
<keyword evidence="5 9" id="KW-0798">TonB box</keyword>
<dbReference type="Gene3D" id="2.170.130.10">
    <property type="entry name" value="TonB-dependent receptor, plug domain"/>
    <property type="match status" value="1"/>
</dbReference>
<dbReference type="Gene3D" id="2.60.40.1120">
    <property type="entry name" value="Carboxypeptidase-like, regulatory domain"/>
    <property type="match status" value="1"/>
</dbReference>
<dbReference type="Gene3D" id="2.40.170.20">
    <property type="entry name" value="TonB-dependent receptor, beta-barrel domain"/>
    <property type="match status" value="1"/>
</dbReference>
<feature type="signal peptide" evidence="10">
    <location>
        <begin position="1"/>
        <end position="19"/>
    </location>
</feature>
<evidence type="ECO:0000313" key="13">
    <source>
        <dbReference type="EMBL" id="SEI70676.1"/>
    </source>
</evidence>
<dbReference type="InterPro" id="IPR039426">
    <property type="entry name" value="TonB-dep_rcpt-like"/>
</dbReference>
<keyword evidence="10" id="KW-0732">Signal</keyword>
<dbReference type="CDD" id="cd01347">
    <property type="entry name" value="ligand_gated_channel"/>
    <property type="match status" value="1"/>
</dbReference>
<dbReference type="OrthoDB" id="9805434at2"/>
<dbReference type="Pfam" id="PF13715">
    <property type="entry name" value="CarbopepD_reg_2"/>
    <property type="match status" value="1"/>
</dbReference>
<evidence type="ECO:0000256" key="9">
    <source>
        <dbReference type="RuleBase" id="RU003357"/>
    </source>
</evidence>
<name>A0A1H6SUX6_9BACT</name>
<dbReference type="SUPFAM" id="SSF49464">
    <property type="entry name" value="Carboxypeptidase regulatory domain-like"/>
    <property type="match status" value="1"/>
</dbReference>
<comment type="subcellular location">
    <subcellularLocation>
        <location evidence="1 8">Cell outer membrane</location>
        <topology evidence="1 8">Multi-pass membrane protein</topology>
    </subcellularLocation>
</comment>
<dbReference type="GO" id="GO:0009279">
    <property type="term" value="C:cell outer membrane"/>
    <property type="evidence" value="ECO:0007669"/>
    <property type="project" value="UniProtKB-SubCell"/>
</dbReference>
<evidence type="ECO:0000256" key="2">
    <source>
        <dbReference type="ARBA" id="ARBA00022448"/>
    </source>
</evidence>
<dbReference type="STRING" id="408657.SAMN04487995_1803"/>
<keyword evidence="3 8" id="KW-1134">Transmembrane beta strand</keyword>
<feature type="domain" description="TonB-dependent receptor-like beta-barrel" evidence="11">
    <location>
        <begin position="346"/>
        <end position="826"/>
    </location>
</feature>
<dbReference type="InterPro" id="IPR000531">
    <property type="entry name" value="Beta-barrel_TonB"/>
</dbReference>
<keyword evidence="14" id="KW-1185">Reference proteome</keyword>
<organism evidence="13 14">
    <name type="scientific">Dyadobacter koreensis</name>
    <dbReference type="NCBI Taxonomy" id="408657"/>
    <lineage>
        <taxon>Bacteria</taxon>
        <taxon>Pseudomonadati</taxon>
        <taxon>Bacteroidota</taxon>
        <taxon>Cytophagia</taxon>
        <taxon>Cytophagales</taxon>
        <taxon>Spirosomataceae</taxon>
        <taxon>Dyadobacter</taxon>
    </lineage>
</organism>
<dbReference type="PROSITE" id="PS52016">
    <property type="entry name" value="TONB_DEPENDENT_REC_3"/>
    <property type="match status" value="1"/>
</dbReference>
<evidence type="ECO:0000256" key="6">
    <source>
        <dbReference type="ARBA" id="ARBA00023136"/>
    </source>
</evidence>
<comment type="similarity">
    <text evidence="8 9">Belongs to the TonB-dependent receptor family.</text>
</comment>
<keyword evidence="4 8" id="KW-0812">Transmembrane</keyword>
<keyword evidence="6 8" id="KW-0472">Membrane</keyword>
<protein>
    <submittedName>
        <fullName evidence="13">Iron complex outermembrane recepter protein</fullName>
    </submittedName>
</protein>
<evidence type="ECO:0000256" key="4">
    <source>
        <dbReference type="ARBA" id="ARBA00022692"/>
    </source>
</evidence>
<evidence type="ECO:0000313" key="14">
    <source>
        <dbReference type="Proteomes" id="UP000199532"/>
    </source>
</evidence>
<feature type="domain" description="TonB-dependent receptor plug" evidence="12">
    <location>
        <begin position="115"/>
        <end position="236"/>
    </location>
</feature>
<dbReference type="Pfam" id="PF07715">
    <property type="entry name" value="Plug"/>
    <property type="match status" value="1"/>
</dbReference>
<dbReference type="PANTHER" id="PTHR47234:SF3">
    <property type="entry name" value="SECRETIN_TONB SHORT N-TERMINAL DOMAIN-CONTAINING PROTEIN"/>
    <property type="match status" value="1"/>
</dbReference>
<dbReference type="PANTHER" id="PTHR47234">
    <property type="match status" value="1"/>
</dbReference>
<proteinExistence type="inferred from homology"/>
<dbReference type="InterPro" id="IPR037066">
    <property type="entry name" value="Plug_dom_sf"/>
</dbReference>
<dbReference type="InterPro" id="IPR012910">
    <property type="entry name" value="Plug_dom"/>
</dbReference>
<evidence type="ECO:0000256" key="5">
    <source>
        <dbReference type="ARBA" id="ARBA00023077"/>
    </source>
</evidence>
<evidence type="ECO:0000259" key="12">
    <source>
        <dbReference type="Pfam" id="PF07715"/>
    </source>
</evidence>
<keyword evidence="2 8" id="KW-0813">Transport</keyword>
<dbReference type="InterPro" id="IPR036942">
    <property type="entry name" value="Beta-barrel_TonB_sf"/>
</dbReference>
<evidence type="ECO:0000256" key="1">
    <source>
        <dbReference type="ARBA" id="ARBA00004571"/>
    </source>
</evidence>
<evidence type="ECO:0000256" key="10">
    <source>
        <dbReference type="SAM" id="SignalP"/>
    </source>
</evidence>
<gene>
    <name evidence="13" type="ORF">SAMN04487995_1803</name>
</gene>
<dbReference type="SUPFAM" id="SSF56935">
    <property type="entry name" value="Porins"/>
    <property type="match status" value="1"/>
</dbReference>